<comment type="caution">
    <text evidence="1">The sequence shown here is derived from an EMBL/GenBank/DDBJ whole genome shotgun (WGS) entry which is preliminary data.</text>
</comment>
<name>A0A099KXH3_COLPS</name>
<dbReference type="EMBL" id="JQEC01000016">
    <property type="protein sequence ID" value="KGJ94885.1"/>
    <property type="molecule type" value="Genomic_DNA"/>
</dbReference>
<sequence>MFNKKFKLLSVFTRSEFALCSLLSLVTLTSMLTGCMSDNSKEVPELNELQMSLTPLARETTNTETTFEQHIKNGLYLRSVQNNYVVDGAMESAAVADQASDGDAGFSQTNVQQQGVAEGDRIKYDGEHMFIANNQYDFHVLESSMSREAQSSVRVMQRNDNGDVSEAASISLNLPSANINSLYLNNNTLVAVSDIYQGQAIYMNGTYIAADSIMPTKAQFNVSLINVSEPKNSTTIGSLTFDGSVVDSRRVGDILYVVSRYSPVVNDLIYAESKADKWANYRRIMDTDISELLPKYRDQYGIERALVTAENCYLPESATDKDGFDDMVTLTAININNPQQLSSACVNSQVQGIYATSSSVYLYSTNYVNQFFFDSQASEQASVIHKFTLDGSAIDYVASGTISGRFDWHMSNLRFSEHNGDLRVITTEGNRSSGYQHKLNILRQNNKALILVAQLPNASNPKPIGKVNNDGIVLEDIKSVRFFGDLAYVVTFLTTDPLYVLDLSDTMNPVIRGELEVPGYSSYLHPISPTLLLGIGQNVGSGILEINNGQALPAEDFPLVDGAKVSLFDVSDLSAPKEIRSLVFADAYTPVEYNYHAFTSLATEGDSYRIAIPFERWLTTSNVQEGGGIVYEWNQENFLGLFDISNITQGDSSAELNYIGNLDALDTEQTFNHASSWDDRAILHDDDIYYIHGMQVWKSLWHSPGQVMGPF</sequence>
<accession>A0A099KXH3</accession>
<dbReference type="Proteomes" id="UP000029868">
    <property type="component" value="Unassembled WGS sequence"/>
</dbReference>
<dbReference type="InterPro" id="IPR019198">
    <property type="entry name" value="Beta_propeller_containing"/>
</dbReference>
<evidence type="ECO:0000313" key="2">
    <source>
        <dbReference type="Proteomes" id="UP000029868"/>
    </source>
</evidence>
<dbReference type="PATRIC" id="fig|28229.3.peg.1736"/>
<organism evidence="1 2">
    <name type="scientific">Colwellia psychrerythraea</name>
    <name type="common">Vibrio psychroerythus</name>
    <dbReference type="NCBI Taxonomy" id="28229"/>
    <lineage>
        <taxon>Bacteria</taxon>
        <taxon>Pseudomonadati</taxon>
        <taxon>Pseudomonadota</taxon>
        <taxon>Gammaproteobacteria</taxon>
        <taxon>Alteromonadales</taxon>
        <taxon>Colwelliaceae</taxon>
        <taxon>Colwellia</taxon>
    </lineage>
</organism>
<evidence type="ECO:0000313" key="1">
    <source>
        <dbReference type="EMBL" id="KGJ94885.1"/>
    </source>
</evidence>
<dbReference type="AlphaFoldDB" id="A0A099KXH3"/>
<reference evidence="1 2" key="1">
    <citation type="submission" date="2014-08" db="EMBL/GenBank/DDBJ databases">
        <title>Genomic and Phenotypic Diversity of Colwellia psychrerythraea strains from Disparate Marine Basins.</title>
        <authorList>
            <person name="Techtmann S.M."/>
            <person name="Stelling S.C."/>
            <person name="Utturkar S.M."/>
            <person name="Alshibli N."/>
            <person name="Harris A."/>
            <person name="Brown S.D."/>
            <person name="Hazen T.C."/>
        </authorList>
    </citation>
    <scope>NUCLEOTIDE SEQUENCE [LARGE SCALE GENOMIC DNA]</scope>
    <source>
        <strain evidence="1 2">GAB14E</strain>
    </source>
</reference>
<proteinExistence type="predicted"/>
<gene>
    <name evidence="1" type="ORF">GAB14E_2119</name>
</gene>
<dbReference type="Pfam" id="PF09826">
    <property type="entry name" value="Beta_propel"/>
    <property type="match status" value="1"/>
</dbReference>
<dbReference type="OrthoDB" id="9778998at2"/>
<protein>
    <submittedName>
        <fullName evidence="1">Beta propeller domain-containing protein</fullName>
    </submittedName>
</protein>
<dbReference type="RefSeq" id="WP_033081793.1">
    <property type="nucleotide sequence ID" value="NZ_JQEC01000016.1"/>
</dbReference>
<dbReference type="PROSITE" id="PS51257">
    <property type="entry name" value="PROKAR_LIPOPROTEIN"/>
    <property type="match status" value="1"/>
</dbReference>